<accession>A0AAQ3L811</accession>
<dbReference type="SUPFAM" id="SSF53474">
    <property type="entry name" value="alpha/beta-Hydrolases"/>
    <property type="match status" value="1"/>
</dbReference>
<keyword evidence="1 4" id="KW-0378">Hydrolase</keyword>
<feature type="domain" description="AB hydrolase-1" evidence="3">
    <location>
        <begin position="54"/>
        <end position="298"/>
    </location>
</feature>
<evidence type="ECO:0000313" key="4">
    <source>
        <dbReference type="EMBL" id="WOO40985.1"/>
    </source>
</evidence>
<name>A0AAQ3L811_9BACT</name>
<dbReference type="AlphaFoldDB" id="A0AAQ3L811"/>
<dbReference type="EMBL" id="CP136920">
    <property type="protein sequence ID" value="WOO40985.1"/>
    <property type="molecule type" value="Genomic_DNA"/>
</dbReference>
<reference evidence="4 5" key="1">
    <citation type="submission" date="2023-10" db="EMBL/GenBank/DDBJ databases">
        <title>Rubellicoccus peritrichatus gen. nov., sp. nov., isolated from an algae of coral reef tank.</title>
        <authorList>
            <person name="Luo J."/>
        </authorList>
    </citation>
    <scope>NUCLEOTIDE SEQUENCE [LARGE SCALE GENOMIC DNA]</scope>
    <source>
        <strain evidence="4 5">CR14</strain>
    </source>
</reference>
<dbReference type="InterPro" id="IPR000073">
    <property type="entry name" value="AB_hydrolase_1"/>
</dbReference>
<dbReference type="GO" id="GO:0004301">
    <property type="term" value="F:epoxide hydrolase activity"/>
    <property type="evidence" value="ECO:0007669"/>
    <property type="project" value="TreeGrafter"/>
</dbReference>
<dbReference type="InterPro" id="IPR029058">
    <property type="entry name" value="AB_hydrolase_fold"/>
</dbReference>
<dbReference type="PRINTS" id="PR00412">
    <property type="entry name" value="EPOXHYDRLASE"/>
</dbReference>
<sequence length="315" mass="36095">MTTKTKITKVAVSSLALASTALAETNLSQVRYGTEKVEDLDIFYREAGDPSKQAVVLLHGFPTSSHMYREVLAELGDEFYLIAPDYPGFGNSSFPSGDDYTYSFDNIAESIDQFLVQRKVTDYVLMIQDYGAPVGYRIALKHPEKVKGFVVMNGNAYEEGLSQEGWGVIFDYWKNKTPELEAQIASHVFTLEGLKWQYTHGTRNPDDILPDNWNLDFMKFERPGQHRVQLDLFYDYQNNLTHYPAWQKFLRDTQPPMLIVWGKNDAFFPASGAEAYKLDVKDIDFNLLDTGHFALEEEAPFITSKMRTFLREKIK</sequence>
<feature type="signal peptide" evidence="2">
    <location>
        <begin position="1"/>
        <end position="23"/>
    </location>
</feature>
<evidence type="ECO:0000256" key="1">
    <source>
        <dbReference type="ARBA" id="ARBA00022801"/>
    </source>
</evidence>
<gene>
    <name evidence="4" type="ORF">RZN69_20390</name>
</gene>
<dbReference type="InterPro" id="IPR051340">
    <property type="entry name" value="Haloalkane_dehalogenase"/>
</dbReference>
<dbReference type="PRINTS" id="PR00111">
    <property type="entry name" value="ABHYDROLASE"/>
</dbReference>
<keyword evidence="2" id="KW-0732">Signal</keyword>
<dbReference type="KEGG" id="puo:RZN69_20390"/>
<evidence type="ECO:0000256" key="2">
    <source>
        <dbReference type="SAM" id="SignalP"/>
    </source>
</evidence>
<dbReference type="InterPro" id="IPR000639">
    <property type="entry name" value="Epox_hydrolase-like"/>
</dbReference>
<dbReference type="Gene3D" id="3.40.50.1820">
    <property type="entry name" value="alpha/beta hydrolase"/>
    <property type="match status" value="1"/>
</dbReference>
<organism evidence="4 5">
    <name type="scientific">Rubellicoccus peritrichatus</name>
    <dbReference type="NCBI Taxonomy" id="3080537"/>
    <lineage>
        <taxon>Bacteria</taxon>
        <taxon>Pseudomonadati</taxon>
        <taxon>Verrucomicrobiota</taxon>
        <taxon>Opitutia</taxon>
        <taxon>Puniceicoccales</taxon>
        <taxon>Cerasicoccaceae</taxon>
        <taxon>Rubellicoccus</taxon>
    </lineage>
</organism>
<dbReference type="RefSeq" id="WP_317833289.1">
    <property type="nucleotide sequence ID" value="NZ_CP136920.1"/>
</dbReference>
<feature type="chain" id="PRO_5042953445" evidence="2">
    <location>
        <begin position="24"/>
        <end position="315"/>
    </location>
</feature>
<keyword evidence="5" id="KW-1185">Reference proteome</keyword>
<evidence type="ECO:0000259" key="3">
    <source>
        <dbReference type="Pfam" id="PF00561"/>
    </source>
</evidence>
<dbReference type="PANTHER" id="PTHR42977:SF3">
    <property type="entry name" value="AB HYDROLASE-1 DOMAIN-CONTAINING PROTEIN"/>
    <property type="match status" value="1"/>
</dbReference>
<dbReference type="Pfam" id="PF00561">
    <property type="entry name" value="Abhydrolase_1"/>
    <property type="match status" value="1"/>
</dbReference>
<dbReference type="Proteomes" id="UP001304300">
    <property type="component" value="Chromosome"/>
</dbReference>
<evidence type="ECO:0000313" key="5">
    <source>
        <dbReference type="Proteomes" id="UP001304300"/>
    </source>
</evidence>
<protein>
    <submittedName>
        <fullName evidence="4">Alpha/beta hydrolase</fullName>
    </submittedName>
</protein>
<dbReference type="PANTHER" id="PTHR42977">
    <property type="entry name" value="HYDROLASE-RELATED"/>
    <property type="match status" value="1"/>
</dbReference>
<proteinExistence type="predicted"/>